<comment type="caution">
    <text evidence="2">The sequence shown here is derived from an EMBL/GenBank/DDBJ whole genome shotgun (WGS) entry which is preliminary data.</text>
</comment>
<feature type="transmembrane region" description="Helical" evidence="1">
    <location>
        <begin position="71"/>
        <end position="90"/>
    </location>
</feature>
<protein>
    <submittedName>
        <fullName evidence="2">Uncharacterized protein</fullName>
    </submittedName>
</protein>
<accession>A0A926DA36</accession>
<keyword evidence="1" id="KW-0472">Membrane</keyword>
<dbReference type="EMBL" id="JACRSN010000007">
    <property type="protein sequence ID" value="MBC8533594.1"/>
    <property type="molecule type" value="Genomic_DNA"/>
</dbReference>
<name>A0A926DA36_9FIRM</name>
<gene>
    <name evidence="2" type="ORF">IAG03_06155</name>
</gene>
<dbReference type="RefSeq" id="WP_249319112.1">
    <property type="nucleotide sequence ID" value="NZ_JACRSN010000007.1"/>
</dbReference>
<organism evidence="2 3">
    <name type="scientific">Yeguia hominis</name>
    <dbReference type="NCBI Taxonomy" id="2763662"/>
    <lineage>
        <taxon>Bacteria</taxon>
        <taxon>Bacillati</taxon>
        <taxon>Bacillota</taxon>
        <taxon>Clostridia</taxon>
        <taxon>Eubacteriales</taxon>
        <taxon>Yeguiaceae</taxon>
        <taxon>Yeguia</taxon>
    </lineage>
</organism>
<dbReference type="Proteomes" id="UP000651482">
    <property type="component" value="Unassembled WGS sequence"/>
</dbReference>
<feature type="transmembrane region" description="Helical" evidence="1">
    <location>
        <begin position="31"/>
        <end position="51"/>
    </location>
</feature>
<keyword evidence="1" id="KW-1133">Transmembrane helix</keyword>
<keyword evidence="3" id="KW-1185">Reference proteome</keyword>
<reference evidence="2" key="1">
    <citation type="submission" date="2020-08" db="EMBL/GenBank/DDBJ databases">
        <title>Genome public.</title>
        <authorList>
            <person name="Liu C."/>
            <person name="Sun Q."/>
        </authorList>
    </citation>
    <scope>NUCLEOTIDE SEQUENCE</scope>
    <source>
        <strain evidence="2">NSJ-40</strain>
    </source>
</reference>
<evidence type="ECO:0000313" key="3">
    <source>
        <dbReference type="Proteomes" id="UP000651482"/>
    </source>
</evidence>
<feature type="transmembrane region" description="Helical" evidence="1">
    <location>
        <begin position="6"/>
        <end position="24"/>
    </location>
</feature>
<keyword evidence="1" id="KW-0812">Transmembrane</keyword>
<sequence>MLREQVWMILSLAVHILLLILFFVRYREKSAFFGLAIGMIVVCLLADLLGISMQMDWDWLRSIDRGKMLNGIRVLSSLSWFLYVYMLCCFEDMDKLVGKKKKPENLQ</sequence>
<proteinExistence type="predicted"/>
<dbReference type="AlphaFoldDB" id="A0A926DA36"/>
<evidence type="ECO:0000313" key="2">
    <source>
        <dbReference type="EMBL" id="MBC8533594.1"/>
    </source>
</evidence>
<evidence type="ECO:0000256" key="1">
    <source>
        <dbReference type="SAM" id="Phobius"/>
    </source>
</evidence>